<dbReference type="Gramene" id="PRQ35908">
    <property type="protein sequence ID" value="PRQ35908"/>
    <property type="gene ID" value="RchiOBHm_Chr4g0385641"/>
</dbReference>
<keyword evidence="2" id="KW-1185">Reference proteome</keyword>
<dbReference type="Proteomes" id="UP000238479">
    <property type="component" value="Chromosome 4"/>
</dbReference>
<reference evidence="1 2" key="1">
    <citation type="journal article" date="2018" name="Nat. Genet.">
        <title>The Rosa genome provides new insights in the design of modern roses.</title>
        <authorList>
            <person name="Bendahmane M."/>
        </authorList>
    </citation>
    <scope>NUCLEOTIDE SEQUENCE [LARGE SCALE GENOMIC DNA]</scope>
    <source>
        <strain evidence="2">cv. Old Blush</strain>
    </source>
</reference>
<organism evidence="1 2">
    <name type="scientific">Rosa chinensis</name>
    <name type="common">China rose</name>
    <dbReference type="NCBI Taxonomy" id="74649"/>
    <lineage>
        <taxon>Eukaryota</taxon>
        <taxon>Viridiplantae</taxon>
        <taxon>Streptophyta</taxon>
        <taxon>Embryophyta</taxon>
        <taxon>Tracheophyta</taxon>
        <taxon>Spermatophyta</taxon>
        <taxon>Magnoliopsida</taxon>
        <taxon>eudicotyledons</taxon>
        <taxon>Gunneridae</taxon>
        <taxon>Pentapetalae</taxon>
        <taxon>rosids</taxon>
        <taxon>fabids</taxon>
        <taxon>Rosales</taxon>
        <taxon>Rosaceae</taxon>
        <taxon>Rosoideae</taxon>
        <taxon>Rosoideae incertae sedis</taxon>
        <taxon>Rosa</taxon>
    </lineage>
</organism>
<evidence type="ECO:0000313" key="2">
    <source>
        <dbReference type="Proteomes" id="UP000238479"/>
    </source>
</evidence>
<sequence length="59" mass="6878">MQVHRFPLRRIRSVSKGSVMDFFSSLGSISRGYYLSKICLEEISLHLNLPQGDFFLTWI</sequence>
<proteinExistence type="predicted"/>
<dbReference type="EMBL" id="PDCK01000042">
    <property type="protein sequence ID" value="PRQ35908.1"/>
    <property type="molecule type" value="Genomic_DNA"/>
</dbReference>
<name>A0A2P6QP18_ROSCH</name>
<dbReference type="AlphaFoldDB" id="A0A2P6QP18"/>
<protein>
    <submittedName>
        <fullName evidence="1">Uncharacterized protein</fullName>
    </submittedName>
</protein>
<comment type="caution">
    <text evidence="1">The sequence shown here is derived from an EMBL/GenBank/DDBJ whole genome shotgun (WGS) entry which is preliminary data.</text>
</comment>
<gene>
    <name evidence="1" type="ORF">RchiOBHm_Chr4g0385641</name>
</gene>
<evidence type="ECO:0000313" key="1">
    <source>
        <dbReference type="EMBL" id="PRQ35908.1"/>
    </source>
</evidence>
<accession>A0A2P6QP18</accession>